<sequence>MTAIPETATETATDAATDTGTAIAADASALLDTLTFASAREQARALANGRVSAVDLLEHLLARINHFDGALNALPVRDVEGARRAAREADAALARGQRKPLLGVPITVKESFDVAGLVTSGGDPRHAQNRATSDALAVVALREAGAVIVGKSNVPLANADLESYNDVYGVTRNPWDPARSPGGSSGGSAAALAAGYVALELGSDIGGSIRIPAHFTGVFGHKPSYGIVPMRGTGAPGGRIADRDLSVAGPLARSALDLELALDLLVNREPLAAKGWRLTLPPARHTALREFRVLVLDAWPSTEASLSERWVVERVVERLRAQGTRVTRAADLPAGVLPDLNVSHALFRTLSGSSLAEPPPLSAQSLKQLEALHPDDRSARAAQLRAPGLSHREWLKANEQRYVLRHAWEKLFAGFDVVVTPVAPTPAFEHGHQVPKDERSYPVAYADGVRDVPFFDLFYWAGLPVLPGLPATSFPLGLGDDGLPVSAQAVGAYLEDRTTIAFAHAFETAYGGFVAPPAFTASVSAR</sequence>
<dbReference type="PANTHER" id="PTHR43372">
    <property type="entry name" value="FATTY-ACID AMIDE HYDROLASE"/>
    <property type="match status" value="1"/>
</dbReference>
<evidence type="ECO:0000259" key="1">
    <source>
        <dbReference type="Pfam" id="PF01425"/>
    </source>
</evidence>
<dbReference type="InterPro" id="IPR036928">
    <property type="entry name" value="AS_sf"/>
</dbReference>
<dbReference type="SUPFAM" id="SSF75304">
    <property type="entry name" value="Amidase signature (AS) enzymes"/>
    <property type="match status" value="1"/>
</dbReference>
<dbReference type="EMBL" id="JAJITD010000014">
    <property type="protein sequence ID" value="MCC8395860.1"/>
    <property type="molecule type" value="Genomic_DNA"/>
</dbReference>
<dbReference type="Gene3D" id="3.90.1300.10">
    <property type="entry name" value="Amidase signature (AS) domain"/>
    <property type="match status" value="1"/>
</dbReference>
<evidence type="ECO:0000313" key="2">
    <source>
        <dbReference type="EMBL" id="MCC8395860.1"/>
    </source>
</evidence>
<dbReference type="InterPro" id="IPR023631">
    <property type="entry name" value="Amidase_dom"/>
</dbReference>
<gene>
    <name evidence="2" type="ORF">LJ656_25060</name>
</gene>
<comment type="caution">
    <text evidence="2">The sequence shown here is derived from an EMBL/GenBank/DDBJ whole genome shotgun (WGS) entry which is preliminary data.</text>
</comment>
<evidence type="ECO:0000313" key="3">
    <source>
        <dbReference type="Proteomes" id="UP001431019"/>
    </source>
</evidence>
<name>A0ABS8K133_9BURK</name>
<protein>
    <submittedName>
        <fullName evidence="2">Amidase</fullName>
        <ecNumber evidence="2">3.5.1.4</ecNumber>
    </submittedName>
</protein>
<dbReference type="InterPro" id="IPR052739">
    <property type="entry name" value="FAAH2"/>
</dbReference>
<dbReference type="RefSeq" id="WP_230512220.1">
    <property type="nucleotide sequence ID" value="NZ_JAJITD010000014.1"/>
</dbReference>
<accession>A0ABS8K133</accession>
<feature type="domain" description="Amidase" evidence="1">
    <location>
        <begin position="55"/>
        <end position="499"/>
    </location>
</feature>
<organism evidence="2 3">
    <name type="scientific">Paraburkholderia sejongensis</name>
    <dbReference type="NCBI Taxonomy" id="2886946"/>
    <lineage>
        <taxon>Bacteria</taxon>
        <taxon>Pseudomonadati</taxon>
        <taxon>Pseudomonadota</taxon>
        <taxon>Betaproteobacteria</taxon>
        <taxon>Burkholderiales</taxon>
        <taxon>Burkholderiaceae</taxon>
        <taxon>Paraburkholderia</taxon>
    </lineage>
</organism>
<dbReference type="EC" id="3.5.1.4" evidence="2"/>
<dbReference type="PANTHER" id="PTHR43372:SF4">
    <property type="entry name" value="FATTY-ACID AMIDE HYDROLASE 2"/>
    <property type="match status" value="1"/>
</dbReference>
<reference evidence="2 3" key="1">
    <citation type="submission" date="2021-11" db="EMBL/GenBank/DDBJ databases">
        <authorList>
            <person name="Oh E.-T."/>
            <person name="Kim S.-B."/>
        </authorList>
    </citation>
    <scope>NUCLEOTIDE SEQUENCE [LARGE SCALE GENOMIC DNA]</scope>
    <source>
        <strain evidence="2 3">MMS20-SJTR3</strain>
    </source>
</reference>
<dbReference type="GO" id="GO:0004040">
    <property type="term" value="F:amidase activity"/>
    <property type="evidence" value="ECO:0007669"/>
    <property type="project" value="UniProtKB-EC"/>
</dbReference>
<dbReference type="Proteomes" id="UP001431019">
    <property type="component" value="Unassembled WGS sequence"/>
</dbReference>
<dbReference type="Pfam" id="PF01425">
    <property type="entry name" value="Amidase"/>
    <property type="match status" value="1"/>
</dbReference>
<keyword evidence="3" id="KW-1185">Reference proteome</keyword>
<keyword evidence="2" id="KW-0378">Hydrolase</keyword>
<dbReference type="NCBIfam" id="NF004816">
    <property type="entry name" value="PRK06170.1"/>
    <property type="match status" value="1"/>
</dbReference>
<proteinExistence type="predicted"/>